<dbReference type="EMBL" id="CP117418">
    <property type="protein sequence ID" value="WCT79919.1"/>
    <property type="molecule type" value="Genomic_DNA"/>
</dbReference>
<proteinExistence type="predicted"/>
<dbReference type="Pfam" id="PF04134">
    <property type="entry name" value="DCC1-like"/>
    <property type="match status" value="1"/>
</dbReference>
<keyword evidence="1" id="KW-0614">Plasmid</keyword>
<dbReference type="RefSeq" id="WP_273620191.1">
    <property type="nucleotide sequence ID" value="NZ_CP103869.1"/>
</dbReference>
<sequence length="124" mass="14475">MNRQPHHPTRRHRLMVWYDGACPLCLREIALMRRWDRAGNIAFVDLGDQGQACPLDRRLMLRRFHAQEDGVMLDGAAAFAAMWRAIPRLRLLGELARHRPVLWALELAYRGFLKIRPVLQGLLR</sequence>
<dbReference type="PANTHER" id="PTHR34290:SF2">
    <property type="entry name" value="OS04G0668800 PROTEIN"/>
    <property type="match status" value="1"/>
</dbReference>
<dbReference type="Proteomes" id="UP001218231">
    <property type="component" value="Plasmid unnamed1"/>
</dbReference>
<keyword evidence="2" id="KW-1185">Reference proteome</keyword>
<organism evidence="1 2">
    <name type="scientific">Novosphingobium humi</name>
    <dbReference type="NCBI Taxonomy" id="2282397"/>
    <lineage>
        <taxon>Bacteria</taxon>
        <taxon>Pseudomonadati</taxon>
        <taxon>Pseudomonadota</taxon>
        <taxon>Alphaproteobacteria</taxon>
        <taxon>Sphingomonadales</taxon>
        <taxon>Sphingomonadaceae</taxon>
        <taxon>Novosphingobium</taxon>
    </lineage>
</organism>
<evidence type="ECO:0000313" key="2">
    <source>
        <dbReference type="Proteomes" id="UP001218231"/>
    </source>
</evidence>
<accession>A0ABY7U6F0</accession>
<dbReference type="InterPro" id="IPR007263">
    <property type="entry name" value="DCC1-like"/>
</dbReference>
<gene>
    <name evidence="1" type="ORF">PQ457_17810</name>
</gene>
<geneLocation type="plasmid" evidence="1 2">
    <name>unnamed1</name>
</geneLocation>
<evidence type="ECO:0000313" key="1">
    <source>
        <dbReference type="EMBL" id="WCT79919.1"/>
    </source>
</evidence>
<protein>
    <submittedName>
        <fullName evidence="1">DUF393 domain-containing protein</fullName>
    </submittedName>
</protein>
<reference evidence="1 2" key="1">
    <citation type="submission" date="2023-02" db="EMBL/GenBank/DDBJ databases">
        <title>Genome sequence of Novosphingobium humi KACC 19094.</title>
        <authorList>
            <person name="Kim S."/>
            <person name="Heo J."/>
            <person name="Kwon S.-W."/>
        </authorList>
    </citation>
    <scope>NUCLEOTIDE SEQUENCE [LARGE SCALE GENOMIC DNA]</scope>
    <source>
        <strain evidence="1 2">KACC 19094</strain>
        <plasmid evidence="1 2">unnamed1</plasmid>
    </source>
</reference>
<dbReference type="PANTHER" id="PTHR34290">
    <property type="entry name" value="SI:CH73-390P7.2"/>
    <property type="match status" value="1"/>
</dbReference>
<dbReference type="InterPro" id="IPR044691">
    <property type="entry name" value="DCC1_Trx"/>
</dbReference>
<name>A0ABY7U6F0_9SPHN</name>